<feature type="compositionally biased region" description="Basic and acidic residues" evidence="10">
    <location>
        <begin position="248"/>
        <end position="261"/>
    </location>
</feature>
<evidence type="ECO:0000256" key="4">
    <source>
        <dbReference type="ARBA" id="ARBA00022552"/>
    </source>
</evidence>
<keyword evidence="3 9" id="KW-0690">Ribosome biogenesis</keyword>
<evidence type="ECO:0000256" key="10">
    <source>
        <dbReference type="SAM" id="MobiDB-lite"/>
    </source>
</evidence>
<evidence type="ECO:0000256" key="3">
    <source>
        <dbReference type="ARBA" id="ARBA00022517"/>
    </source>
</evidence>
<evidence type="ECO:0000256" key="8">
    <source>
        <dbReference type="ARBA" id="ARBA00025053"/>
    </source>
</evidence>
<dbReference type="AlphaFoldDB" id="A0A8K0JPX3"/>
<feature type="compositionally biased region" description="Gly residues" evidence="10">
    <location>
        <begin position="417"/>
        <end position="434"/>
    </location>
</feature>
<evidence type="ECO:0000256" key="5">
    <source>
        <dbReference type="ARBA" id="ARBA00023054"/>
    </source>
</evidence>
<evidence type="ECO:0000313" key="12">
    <source>
        <dbReference type="Proteomes" id="UP000812966"/>
    </source>
</evidence>
<keyword evidence="12" id="KW-1185">Reference proteome</keyword>
<evidence type="ECO:0000256" key="1">
    <source>
        <dbReference type="ARBA" id="ARBA00004604"/>
    </source>
</evidence>
<keyword evidence="5" id="KW-0175">Coiled coil</keyword>
<organism evidence="11 12">
    <name type="scientific">Filobasidium floriforme</name>
    <dbReference type="NCBI Taxonomy" id="5210"/>
    <lineage>
        <taxon>Eukaryota</taxon>
        <taxon>Fungi</taxon>
        <taxon>Dikarya</taxon>
        <taxon>Basidiomycota</taxon>
        <taxon>Agaricomycotina</taxon>
        <taxon>Tremellomycetes</taxon>
        <taxon>Filobasidiales</taxon>
        <taxon>Filobasidiaceae</taxon>
        <taxon>Filobasidium</taxon>
    </lineage>
</organism>
<feature type="region of interest" description="Disordered" evidence="10">
    <location>
        <begin position="301"/>
        <end position="321"/>
    </location>
</feature>
<dbReference type="PANTHER" id="PTHR21738:SF0">
    <property type="entry name" value="RIBOSOMAL RNA PROCESSING PROTEIN 36 HOMOLOG"/>
    <property type="match status" value="1"/>
</dbReference>
<reference evidence="11" key="1">
    <citation type="submission" date="2020-04" db="EMBL/GenBank/DDBJ databases">
        <title>Analysis of mating type loci in Filobasidium floriforme.</title>
        <authorList>
            <person name="Nowrousian M."/>
        </authorList>
    </citation>
    <scope>NUCLEOTIDE SEQUENCE</scope>
    <source>
        <strain evidence="11">CBS 6242</strain>
    </source>
</reference>
<comment type="subcellular location">
    <subcellularLocation>
        <location evidence="1 9">Nucleus</location>
        <location evidence="1 9">Nucleolus</location>
    </subcellularLocation>
</comment>
<feature type="region of interest" description="Disordered" evidence="10">
    <location>
        <begin position="397"/>
        <end position="443"/>
    </location>
</feature>
<dbReference type="GO" id="GO:0000462">
    <property type="term" value="P:maturation of SSU-rRNA from tricistronic rRNA transcript (SSU-rRNA, 5.8S rRNA, LSU-rRNA)"/>
    <property type="evidence" value="ECO:0007669"/>
    <property type="project" value="TreeGrafter"/>
</dbReference>
<keyword evidence="7 9" id="KW-0687">Ribonucleoprotein</keyword>
<feature type="compositionally biased region" description="Polar residues" evidence="10">
    <location>
        <begin position="263"/>
        <end position="274"/>
    </location>
</feature>
<feature type="region of interest" description="Disordered" evidence="10">
    <location>
        <begin position="1"/>
        <end position="155"/>
    </location>
</feature>
<evidence type="ECO:0000256" key="6">
    <source>
        <dbReference type="ARBA" id="ARBA00023242"/>
    </source>
</evidence>
<feature type="compositionally biased region" description="Basic and acidic residues" evidence="10">
    <location>
        <begin position="191"/>
        <end position="233"/>
    </location>
</feature>
<comment type="caution">
    <text evidence="11">The sequence shown here is derived from an EMBL/GenBank/DDBJ whole genome shotgun (WGS) entry which is preliminary data.</text>
</comment>
<feature type="region of interest" description="Disordered" evidence="10">
    <location>
        <begin position="339"/>
        <end position="366"/>
    </location>
</feature>
<gene>
    <name evidence="11" type="ORF">FFLO_01632</name>
</gene>
<keyword evidence="4 9" id="KW-0698">rRNA processing</keyword>
<sequence>MAAHKRKQPAPASKLPMPNFNSDSEDDEFDQDRRARPSGSKGKARAVPVRSQYDDDDDEEEEYTDVESGEDEMDEEDDDLSDEGRRPPSKQAGSSKAQMNPLYADLEQVPLSLLRRAQSKLQKKNTNNDDSDADSDASGETTASMSGLSDSAKAKRLNDIKRRLAAMQRVKGKALNVTVSDAEESGSDDGQDSRRDNGWAIRRERREEREEEKDRVKRREEEKERLKRLDKHAPMVMSAKRMVTRKRNAIEPEKIERRDPRFSSMSAGNTDTNLTATSYSFVPKLIEEEYQNLRSALQLAVKRERTSPRHEREDRVAEREQLEREVNRARTRLDVARKAEREREVMKKVKQEQKERAKDGKGTFHLKRGEKKDLLLKARFEALQAEGGKRAIKKAIEKKQKKVAGKEKKSRPFAKGAFGGGGGGGGDAGGGADGGPRKRRKVG</sequence>
<name>A0A8K0JPX3_9TREE</name>
<evidence type="ECO:0000256" key="9">
    <source>
        <dbReference type="RuleBase" id="RU368027"/>
    </source>
</evidence>
<evidence type="ECO:0000256" key="7">
    <source>
        <dbReference type="ARBA" id="ARBA00023274"/>
    </source>
</evidence>
<dbReference type="GO" id="GO:0005730">
    <property type="term" value="C:nucleolus"/>
    <property type="evidence" value="ECO:0007669"/>
    <property type="project" value="UniProtKB-SubCell"/>
</dbReference>
<feature type="compositionally biased region" description="Basic residues" evidence="10">
    <location>
        <begin position="399"/>
        <end position="412"/>
    </location>
</feature>
<accession>A0A8K0JPX3</accession>
<feature type="compositionally biased region" description="Acidic residues" evidence="10">
    <location>
        <begin position="54"/>
        <end position="81"/>
    </location>
</feature>
<dbReference type="PANTHER" id="PTHR21738">
    <property type="entry name" value="RIBOSOMAL RNA PROCESSING PROTEIN 36 HOMOLOG"/>
    <property type="match status" value="1"/>
</dbReference>
<feature type="compositionally biased region" description="Basic and acidic residues" evidence="10">
    <location>
        <begin position="339"/>
        <end position="362"/>
    </location>
</feature>
<protein>
    <recommendedName>
        <fullName evidence="9">rRNA biogenesis protein RRP36</fullName>
    </recommendedName>
</protein>
<comment type="subunit">
    <text evidence="9">Associates with 90S and pre-40S pre-ribosomal particles.</text>
</comment>
<dbReference type="GO" id="GO:0030686">
    <property type="term" value="C:90S preribosome"/>
    <property type="evidence" value="ECO:0007669"/>
    <property type="project" value="TreeGrafter"/>
</dbReference>
<feature type="region of interest" description="Disordered" evidence="10">
    <location>
        <begin position="169"/>
        <end position="274"/>
    </location>
</feature>
<feature type="compositionally biased region" description="Acidic residues" evidence="10">
    <location>
        <begin position="181"/>
        <end position="190"/>
    </location>
</feature>
<dbReference type="EMBL" id="JABELV010000023">
    <property type="protein sequence ID" value="KAG7562942.1"/>
    <property type="molecule type" value="Genomic_DNA"/>
</dbReference>
<dbReference type="Pfam" id="PF06102">
    <property type="entry name" value="RRP36"/>
    <property type="match status" value="1"/>
</dbReference>
<evidence type="ECO:0000313" key="11">
    <source>
        <dbReference type="EMBL" id="KAG7562942.1"/>
    </source>
</evidence>
<keyword evidence="6 9" id="KW-0539">Nucleus</keyword>
<proteinExistence type="inferred from homology"/>
<dbReference type="InterPro" id="IPR009292">
    <property type="entry name" value="RRP36"/>
</dbReference>
<dbReference type="Proteomes" id="UP000812966">
    <property type="component" value="Unassembled WGS sequence"/>
</dbReference>
<comment type="similarity">
    <text evidence="2 9">Belongs to the RRP36 family.</text>
</comment>
<evidence type="ECO:0000256" key="2">
    <source>
        <dbReference type="ARBA" id="ARBA00009418"/>
    </source>
</evidence>
<comment type="function">
    <text evidence="8 9">Component of the 90S pre-ribosome involved in the maturation of rRNAs. Required for early cleavages of the pre-RNAs in the 40S ribosomal subunit maturation pathway.</text>
</comment>